<dbReference type="InterPro" id="IPR011053">
    <property type="entry name" value="Single_hybrid_motif"/>
</dbReference>
<dbReference type="Gene3D" id="2.40.50.100">
    <property type="match status" value="1"/>
</dbReference>
<keyword evidence="6" id="KW-1185">Reference proteome</keyword>
<dbReference type="RefSeq" id="WP_186929571.1">
    <property type="nucleotide sequence ID" value="NZ_JACOOJ010000011.1"/>
</dbReference>
<dbReference type="InterPro" id="IPR000089">
    <property type="entry name" value="Biotin_lipoyl"/>
</dbReference>
<evidence type="ECO:0000313" key="5">
    <source>
        <dbReference type="EMBL" id="MBC5632815.1"/>
    </source>
</evidence>
<evidence type="ECO:0000313" key="6">
    <source>
        <dbReference type="Proteomes" id="UP000651475"/>
    </source>
</evidence>
<evidence type="ECO:0000256" key="1">
    <source>
        <dbReference type="ARBA" id="ARBA00009249"/>
    </source>
</evidence>
<evidence type="ECO:0000256" key="2">
    <source>
        <dbReference type="ARBA" id="ARBA00022823"/>
    </source>
</evidence>
<dbReference type="HAMAP" id="MF_00272">
    <property type="entry name" value="GcvH"/>
    <property type="match status" value="1"/>
</dbReference>
<dbReference type="InterPro" id="IPR017453">
    <property type="entry name" value="GCV_H_sub"/>
</dbReference>
<proteinExistence type="inferred from homology"/>
<comment type="cofactor">
    <cofactor evidence="3">
        <name>(R)-lipoate</name>
        <dbReference type="ChEBI" id="CHEBI:83088"/>
    </cofactor>
    <text evidence="3">Binds 1 lipoyl cofactor covalently.</text>
</comment>
<dbReference type="EMBL" id="JACOOJ010000011">
    <property type="protein sequence ID" value="MBC5632815.1"/>
    <property type="molecule type" value="Genomic_DNA"/>
</dbReference>
<dbReference type="NCBIfam" id="TIGR00527">
    <property type="entry name" value="gcvH"/>
    <property type="match status" value="1"/>
</dbReference>
<evidence type="ECO:0000256" key="3">
    <source>
        <dbReference type="HAMAP-Rule" id="MF_00272"/>
    </source>
</evidence>
<dbReference type="InterPro" id="IPR002930">
    <property type="entry name" value="GCV_H"/>
</dbReference>
<dbReference type="PROSITE" id="PS50968">
    <property type="entry name" value="BIOTINYL_LIPOYL"/>
    <property type="match status" value="1"/>
</dbReference>
<dbReference type="CDD" id="cd06848">
    <property type="entry name" value="GCS_H"/>
    <property type="match status" value="1"/>
</dbReference>
<feature type="modified residue" description="N6-lipoyllysine" evidence="3">
    <location>
        <position position="63"/>
    </location>
</feature>
<dbReference type="Pfam" id="PF01597">
    <property type="entry name" value="GCV_H"/>
    <property type="match status" value="1"/>
</dbReference>
<dbReference type="PANTHER" id="PTHR11715:SF3">
    <property type="entry name" value="GLYCINE CLEAVAGE SYSTEM H PROTEIN-RELATED"/>
    <property type="match status" value="1"/>
</dbReference>
<dbReference type="SUPFAM" id="SSF51230">
    <property type="entry name" value="Single hybrid motif"/>
    <property type="match status" value="1"/>
</dbReference>
<comment type="function">
    <text evidence="3">The glycine cleavage system catalyzes the degradation of glycine. The H protein shuttles the methylamine group of glycine from the P protein to the T protein.</text>
</comment>
<gene>
    <name evidence="3 5" type="primary">gcvH</name>
    <name evidence="5" type="ORF">H8S65_08555</name>
</gene>
<dbReference type="InterPro" id="IPR033753">
    <property type="entry name" value="GCV_H/Fam206"/>
</dbReference>
<dbReference type="PROSITE" id="PS00189">
    <property type="entry name" value="LIPOYL"/>
    <property type="match status" value="1"/>
</dbReference>
<accession>A0ABR7DN04</accession>
<evidence type="ECO:0000259" key="4">
    <source>
        <dbReference type="PROSITE" id="PS50968"/>
    </source>
</evidence>
<comment type="subunit">
    <text evidence="3">The glycine cleavage system is composed of four proteins: P, T, L and H.</text>
</comment>
<sequence length="126" mass="13937">MNFPADLKYTKDHEWIRVDGNVAYVGITDYAQGELGEIVFVDITTEGEAVAKEEVFGTIEAVKTVSDLFMPVSGEVIEANAELDDKPELVNEDVYGNGWLIKISISDPSELDELMSAAEYEQMIAK</sequence>
<protein>
    <recommendedName>
        <fullName evidence="3">Glycine cleavage system H protein</fullName>
    </recommendedName>
</protein>
<dbReference type="PANTHER" id="PTHR11715">
    <property type="entry name" value="GLYCINE CLEAVAGE SYSTEM H PROTEIN"/>
    <property type="match status" value="1"/>
</dbReference>
<name>A0ABR7DN04_9BACT</name>
<comment type="caution">
    <text evidence="5">The sequence shown here is derived from an EMBL/GenBank/DDBJ whole genome shotgun (WGS) entry which is preliminary data.</text>
</comment>
<keyword evidence="2 3" id="KW-0450">Lipoyl</keyword>
<feature type="domain" description="Lipoyl-binding" evidence="4">
    <location>
        <begin position="22"/>
        <end position="104"/>
    </location>
</feature>
<comment type="similarity">
    <text evidence="1 3">Belongs to the GcvH family.</text>
</comment>
<organism evidence="5 6">
    <name type="scientific">Parabacteroides hominis</name>
    <dbReference type="NCBI Taxonomy" id="2763057"/>
    <lineage>
        <taxon>Bacteria</taxon>
        <taxon>Pseudomonadati</taxon>
        <taxon>Bacteroidota</taxon>
        <taxon>Bacteroidia</taxon>
        <taxon>Bacteroidales</taxon>
        <taxon>Tannerellaceae</taxon>
        <taxon>Parabacteroides</taxon>
    </lineage>
</organism>
<dbReference type="InterPro" id="IPR003016">
    <property type="entry name" value="2-oxoA_DH_lipoyl-BS"/>
</dbReference>
<dbReference type="Proteomes" id="UP000651475">
    <property type="component" value="Unassembled WGS sequence"/>
</dbReference>
<dbReference type="NCBIfam" id="NF002270">
    <property type="entry name" value="PRK01202.1"/>
    <property type="match status" value="1"/>
</dbReference>
<reference evidence="5 6" key="1">
    <citation type="submission" date="2020-08" db="EMBL/GenBank/DDBJ databases">
        <title>Genome public.</title>
        <authorList>
            <person name="Liu C."/>
            <person name="Sun Q."/>
        </authorList>
    </citation>
    <scope>NUCLEOTIDE SEQUENCE [LARGE SCALE GENOMIC DNA]</scope>
    <source>
        <strain evidence="5 6">NSJ-79</strain>
    </source>
</reference>